<accession>A0A6J5ZKI0</accession>
<dbReference type="Pfam" id="PF01047">
    <property type="entry name" value="MarR"/>
    <property type="match status" value="1"/>
</dbReference>
<dbReference type="InterPro" id="IPR023187">
    <property type="entry name" value="Tscrpt_reg_MarR-type_CS"/>
</dbReference>
<dbReference type="PRINTS" id="PR00598">
    <property type="entry name" value="HTHMARR"/>
</dbReference>
<dbReference type="GO" id="GO:0003677">
    <property type="term" value="F:DNA binding"/>
    <property type="evidence" value="ECO:0007669"/>
    <property type="project" value="UniProtKB-KW"/>
</dbReference>
<keyword evidence="1" id="KW-0805">Transcription regulation</keyword>
<name>A0A6J5ZKI0_9ZZZZ</name>
<dbReference type="PANTHER" id="PTHR33164:SF43">
    <property type="entry name" value="HTH-TYPE TRANSCRIPTIONAL REPRESSOR YETL"/>
    <property type="match status" value="1"/>
</dbReference>
<evidence type="ECO:0000259" key="4">
    <source>
        <dbReference type="PROSITE" id="PS50995"/>
    </source>
</evidence>
<dbReference type="PROSITE" id="PS01117">
    <property type="entry name" value="HTH_MARR_1"/>
    <property type="match status" value="1"/>
</dbReference>
<keyword evidence="3" id="KW-0804">Transcription</keyword>
<dbReference type="PROSITE" id="PS50995">
    <property type="entry name" value="HTH_MARR_2"/>
    <property type="match status" value="1"/>
</dbReference>
<feature type="domain" description="HTH marR-type" evidence="4">
    <location>
        <begin position="1"/>
        <end position="143"/>
    </location>
</feature>
<proteinExistence type="predicted"/>
<evidence type="ECO:0000256" key="1">
    <source>
        <dbReference type="ARBA" id="ARBA00023015"/>
    </source>
</evidence>
<dbReference type="EMBL" id="CAESAN010000035">
    <property type="protein sequence ID" value="CAB4340960.1"/>
    <property type="molecule type" value="Genomic_DNA"/>
</dbReference>
<gene>
    <name evidence="5" type="ORF">UFOPK3547_00570</name>
</gene>
<dbReference type="InterPro" id="IPR000835">
    <property type="entry name" value="HTH_MarR-typ"/>
</dbReference>
<dbReference type="InterPro" id="IPR036390">
    <property type="entry name" value="WH_DNA-bd_sf"/>
</dbReference>
<dbReference type="PANTHER" id="PTHR33164">
    <property type="entry name" value="TRANSCRIPTIONAL REGULATOR, MARR FAMILY"/>
    <property type="match status" value="1"/>
</dbReference>
<organism evidence="5">
    <name type="scientific">freshwater metagenome</name>
    <dbReference type="NCBI Taxonomy" id="449393"/>
    <lineage>
        <taxon>unclassified sequences</taxon>
        <taxon>metagenomes</taxon>
        <taxon>ecological metagenomes</taxon>
    </lineage>
</organism>
<evidence type="ECO:0000256" key="3">
    <source>
        <dbReference type="ARBA" id="ARBA00023163"/>
    </source>
</evidence>
<keyword evidence="2" id="KW-0238">DNA-binding</keyword>
<dbReference type="Gene3D" id="1.10.10.10">
    <property type="entry name" value="Winged helix-like DNA-binding domain superfamily/Winged helix DNA-binding domain"/>
    <property type="match status" value="1"/>
</dbReference>
<dbReference type="SUPFAM" id="SSF46785">
    <property type="entry name" value="Winged helix' DNA-binding domain"/>
    <property type="match status" value="1"/>
</dbReference>
<dbReference type="GO" id="GO:0003700">
    <property type="term" value="F:DNA-binding transcription factor activity"/>
    <property type="evidence" value="ECO:0007669"/>
    <property type="project" value="InterPro"/>
</dbReference>
<dbReference type="AlphaFoldDB" id="A0A6J5ZKI0"/>
<dbReference type="SMART" id="SM00347">
    <property type="entry name" value="HTH_MARR"/>
    <property type="match status" value="1"/>
</dbReference>
<dbReference type="InterPro" id="IPR039422">
    <property type="entry name" value="MarR/SlyA-like"/>
</dbReference>
<sequence>MDLVPDDPLAHRALESLFHAEANIRRRLAGDLEREGLSASGFFVLVVLVSAGGELELRALRRRLQTSKANATELIDTLVARGLVVRSRMEVDRRTVLVALTAAGRATVDRCFPEHSERVQRAFAALNEEEKRSLAVICRKLAA</sequence>
<dbReference type="GO" id="GO:0006950">
    <property type="term" value="P:response to stress"/>
    <property type="evidence" value="ECO:0007669"/>
    <property type="project" value="TreeGrafter"/>
</dbReference>
<protein>
    <submittedName>
        <fullName evidence="5">Unannotated protein</fullName>
    </submittedName>
</protein>
<evidence type="ECO:0000256" key="2">
    <source>
        <dbReference type="ARBA" id="ARBA00023125"/>
    </source>
</evidence>
<evidence type="ECO:0000313" key="5">
    <source>
        <dbReference type="EMBL" id="CAB4340960.1"/>
    </source>
</evidence>
<reference evidence="5" key="1">
    <citation type="submission" date="2020-05" db="EMBL/GenBank/DDBJ databases">
        <authorList>
            <person name="Chiriac C."/>
            <person name="Salcher M."/>
            <person name="Ghai R."/>
            <person name="Kavagutti S V."/>
        </authorList>
    </citation>
    <scope>NUCLEOTIDE SEQUENCE</scope>
</reference>
<dbReference type="InterPro" id="IPR036388">
    <property type="entry name" value="WH-like_DNA-bd_sf"/>
</dbReference>